<evidence type="ECO:0000256" key="1">
    <source>
        <dbReference type="SAM" id="SignalP"/>
    </source>
</evidence>
<accession>A0A9P6TBN3</accession>
<keyword evidence="3" id="KW-1185">Reference proteome</keyword>
<dbReference type="AlphaFoldDB" id="A0A9P6TBN3"/>
<proteinExistence type="predicted"/>
<feature type="signal peptide" evidence="1">
    <location>
        <begin position="1"/>
        <end position="22"/>
    </location>
</feature>
<dbReference type="Proteomes" id="UP000886653">
    <property type="component" value="Unassembled WGS sequence"/>
</dbReference>
<gene>
    <name evidence="2" type="ORF">CROQUDRAFT_134120</name>
</gene>
<organism evidence="2 3">
    <name type="scientific">Cronartium quercuum f. sp. fusiforme G11</name>
    <dbReference type="NCBI Taxonomy" id="708437"/>
    <lineage>
        <taxon>Eukaryota</taxon>
        <taxon>Fungi</taxon>
        <taxon>Dikarya</taxon>
        <taxon>Basidiomycota</taxon>
        <taxon>Pucciniomycotina</taxon>
        <taxon>Pucciniomycetes</taxon>
        <taxon>Pucciniales</taxon>
        <taxon>Coleosporiaceae</taxon>
        <taxon>Cronartium</taxon>
    </lineage>
</organism>
<comment type="caution">
    <text evidence="2">The sequence shown here is derived from an EMBL/GenBank/DDBJ whole genome shotgun (WGS) entry which is preliminary data.</text>
</comment>
<dbReference type="EMBL" id="MU167288">
    <property type="protein sequence ID" value="KAG0144803.1"/>
    <property type="molecule type" value="Genomic_DNA"/>
</dbReference>
<protein>
    <submittedName>
        <fullName evidence="2">Uncharacterized protein</fullName>
    </submittedName>
</protein>
<name>A0A9P6TBN3_9BASI</name>
<keyword evidence="1" id="KW-0732">Signal</keyword>
<sequence length="141" mass="16001">MNGKSIPLEVFLLTLFIGKVSMNMVPETRRVGEGVPKKGWFTCPELINWLDTRDDLKTWDRLGSEQLRFPPAQNAARRALSMVTAQGVDRAFGERRGVRNFPEEYFNALIWLIGLADGILDKWLALAEGWWNTPPTDGNKP</sequence>
<feature type="chain" id="PRO_5040106132" evidence="1">
    <location>
        <begin position="23"/>
        <end position="141"/>
    </location>
</feature>
<reference evidence="2" key="1">
    <citation type="submission" date="2013-11" db="EMBL/GenBank/DDBJ databases">
        <title>Genome sequence of the fusiform rust pathogen reveals effectors for host alternation and coevolution with pine.</title>
        <authorList>
            <consortium name="DOE Joint Genome Institute"/>
            <person name="Smith K."/>
            <person name="Pendleton A."/>
            <person name="Kubisiak T."/>
            <person name="Anderson C."/>
            <person name="Salamov A."/>
            <person name="Aerts A."/>
            <person name="Riley R."/>
            <person name="Clum A."/>
            <person name="Lindquist E."/>
            <person name="Ence D."/>
            <person name="Campbell M."/>
            <person name="Kronenberg Z."/>
            <person name="Feau N."/>
            <person name="Dhillon B."/>
            <person name="Hamelin R."/>
            <person name="Burleigh J."/>
            <person name="Smith J."/>
            <person name="Yandell M."/>
            <person name="Nelson C."/>
            <person name="Grigoriev I."/>
            <person name="Davis J."/>
        </authorList>
    </citation>
    <scope>NUCLEOTIDE SEQUENCE</scope>
    <source>
        <strain evidence="2">G11</strain>
    </source>
</reference>
<evidence type="ECO:0000313" key="3">
    <source>
        <dbReference type="Proteomes" id="UP000886653"/>
    </source>
</evidence>
<evidence type="ECO:0000313" key="2">
    <source>
        <dbReference type="EMBL" id="KAG0144803.1"/>
    </source>
</evidence>